<dbReference type="NCBIfam" id="TIGR00724">
    <property type="entry name" value="urea_amlyse_rel"/>
    <property type="match status" value="1"/>
</dbReference>
<keyword evidence="2 5" id="KW-0378">Hydrolase</keyword>
<evidence type="ECO:0000256" key="2">
    <source>
        <dbReference type="ARBA" id="ARBA00022801"/>
    </source>
</evidence>
<gene>
    <name evidence="5" type="ORF">NONO_c34010</name>
</gene>
<dbReference type="AlphaFoldDB" id="W5TGQ5"/>
<dbReference type="SMART" id="SM00797">
    <property type="entry name" value="AHS2"/>
    <property type="match status" value="1"/>
</dbReference>
<dbReference type="PANTHER" id="PTHR43309">
    <property type="entry name" value="5-OXOPROLINASE SUBUNIT C"/>
    <property type="match status" value="1"/>
</dbReference>
<dbReference type="GO" id="GO:0016787">
    <property type="term" value="F:hydrolase activity"/>
    <property type="evidence" value="ECO:0007669"/>
    <property type="project" value="UniProtKB-KW"/>
</dbReference>
<dbReference type="SUPFAM" id="SSF50891">
    <property type="entry name" value="Cyclophilin-like"/>
    <property type="match status" value="1"/>
</dbReference>
<name>W5TGQ5_9NOCA</name>
<dbReference type="HOGENOM" id="CLU_028967_0_3_11"/>
<keyword evidence="1" id="KW-0547">Nucleotide-binding</keyword>
<dbReference type="GO" id="GO:0005524">
    <property type="term" value="F:ATP binding"/>
    <property type="evidence" value="ECO:0007669"/>
    <property type="project" value="UniProtKB-KW"/>
</dbReference>
<accession>W5TGQ5</accession>
<dbReference type="PATRIC" id="fig|1415166.3.peg.3490"/>
<evidence type="ECO:0000256" key="1">
    <source>
        <dbReference type="ARBA" id="ARBA00022741"/>
    </source>
</evidence>
<dbReference type="PANTHER" id="PTHR43309:SF3">
    <property type="entry name" value="5-OXOPROLINASE SUBUNIT C"/>
    <property type="match status" value="1"/>
</dbReference>
<dbReference type="Proteomes" id="UP000019150">
    <property type="component" value="Chromosome"/>
</dbReference>
<dbReference type="KEGG" id="nno:NONO_c34010"/>
<dbReference type="RefSeq" id="WP_237755205.1">
    <property type="nucleotide sequence ID" value="NZ_CP006850.1"/>
</dbReference>
<proteinExistence type="predicted"/>
<dbReference type="Gene3D" id="2.40.100.10">
    <property type="entry name" value="Cyclophilin-like"/>
    <property type="match status" value="1"/>
</dbReference>
<sequence>MSAPATPRLHVLDPGAASTVQDLGRPGWFHAGVGVSGAVDRAALRLANRLVGNAESEAAIECVLGGLTVAFDRPAVVAVTGAPAPVTVAGRAEPVAAVLFAGAGQRVRLGTAATGLRCYLAVRGGLAVEPVLGSRSRDTMAGLGPDPLRRGDILPVGPPPPDWPIVEHAPVATITGAPVRARVVLGPRADWFAAPEDLFAGAWRVSADTDRIGVRLDRDGGAPALRRIDDAELPTEGMALGAIQVPPAGRPVVLLADRPITGGYPVVGTVIDADIDLLGQARPGQLVEFRPWRP</sequence>
<organism evidence="5 6">
    <name type="scientific">Nocardia nova SH22a</name>
    <dbReference type="NCBI Taxonomy" id="1415166"/>
    <lineage>
        <taxon>Bacteria</taxon>
        <taxon>Bacillati</taxon>
        <taxon>Actinomycetota</taxon>
        <taxon>Actinomycetes</taxon>
        <taxon>Mycobacteriales</taxon>
        <taxon>Nocardiaceae</taxon>
        <taxon>Nocardia</taxon>
    </lineage>
</organism>
<keyword evidence="3" id="KW-0067">ATP-binding</keyword>
<feature type="domain" description="Carboxyltransferase" evidence="4">
    <location>
        <begin position="30"/>
        <end position="292"/>
    </location>
</feature>
<evidence type="ECO:0000313" key="5">
    <source>
        <dbReference type="EMBL" id="AHH18188.1"/>
    </source>
</evidence>
<protein>
    <submittedName>
        <fullName evidence="5">Putative allophanate hydrolase subunit 2</fullName>
    </submittedName>
</protein>
<dbReference type="Pfam" id="PF02626">
    <property type="entry name" value="CT_A_B"/>
    <property type="match status" value="1"/>
</dbReference>
<evidence type="ECO:0000256" key="3">
    <source>
        <dbReference type="ARBA" id="ARBA00022840"/>
    </source>
</evidence>
<dbReference type="eggNOG" id="COG1984">
    <property type="taxonomic scope" value="Bacteria"/>
</dbReference>
<dbReference type="InterPro" id="IPR029000">
    <property type="entry name" value="Cyclophilin-like_dom_sf"/>
</dbReference>
<dbReference type="InterPro" id="IPR052708">
    <property type="entry name" value="PxpC"/>
</dbReference>
<dbReference type="STRING" id="1415166.NONO_c34010"/>
<evidence type="ECO:0000259" key="4">
    <source>
        <dbReference type="SMART" id="SM00797"/>
    </source>
</evidence>
<evidence type="ECO:0000313" key="6">
    <source>
        <dbReference type="Proteomes" id="UP000019150"/>
    </source>
</evidence>
<reference evidence="5 6" key="1">
    <citation type="journal article" date="2014" name="Appl. Environ. Microbiol.">
        <title>Insights into the Microbial Degradation of Rubber and Gutta-Percha by Analysis of the Complete Genome of Nocardia nova SH22a.</title>
        <authorList>
            <person name="Luo Q."/>
            <person name="Hiessl S."/>
            <person name="Poehlein A."/>
            <person name="Daniel R."/>
            <person name="Steinbuchel A."/>
        </authorList>
    </citation>
    <scope>NUCLEOTIDE SEQUENCE [LARGE SCALE GENOMIC DNA]</scope>
    <source>
        <strain evidence="5">SH22a</strain>
    </source>
</reference>
<dbReference type="InterPro" id="IPR003778">
    <property type="entry name" value="CT_A_B"/>
</dbReference>
<keyword evidence="6" id="KW-1185">Reference proteome</keyword>
<dbReference type="EMBL" id="CP006850">
    <property type="protein sequence ID" value="AHH18188.1"/>
    <property type="molecule type" value="Genomic_DNA"/>
</dbReference>